<dbReference type="EMBL" id="BK032743">
    <property type="protein sequence ID" value="DAF57910.1"/>
    <property type="molecule type" value="Genomic_DNA"/>
</dbReference>
<keyword evidence="1" id="KW-0472">Membrane</keyword>
<keyword evidence="1" id="KW-0812">Transmembrane</keyword>
<feature type="transmembrane region" description="Helical" evidence="1">
    <location>
        <begin position="6"/>
        <end position="23"/>
    </location>
</feature>
<organism evidence="2">
    <name type="scientific">Siphoviridae sp. ctXYk3</name>
    <dbReference type="NCBI Taxonomy" id="2827886"/>
    <lineage>
        <taxon>Viruses</taxon>
        <taxon>Duplodnaviria</taxon>
        <taxon>Heunggongvirae</taxon>
        <taxon>Uroviricota</taxon>
        <taxon>Caudoviricetes</taxon>
    </lineage>
</organism>
<reference evidence="2" key="1">
    <citation type="journal article" date="2021" name="Proc. Natl. Acad. Sci. U.S.A.">
        <title>A Catalog of Tens of Thousands of Viruses from Human Metagenomes Reveals Hidden Associations with Chronic Diseases.</title>
        <authorList>
            <person name="Tisza M.J."/>
            <person name="Buck C.B."/>
        </authorList>
    </citation>
    <scope>NUCLEOTIDE SEQUENCE</scope>
    <source>
        <strain evidence="2">CtXYk3</strain>
    </source>
</reference>
<sequence length="36" mass="4261">MDLCVFGIFCIISGTLLGLYAIYRMERESRKDKECW</sequence>
<evidence type="ECO:0000256" key="1">
    <source>
        <dbReference type="SAM" id="Phobius"/>
    </source>
</evidence>
<evidence type="ECO:0000313" key="2">
    <source>
        <dbReference type="EMBL" id="DAF57910.1"/>
    </source>
</evidence>
<name>A0A8S5T3T4_9CAUD</name>
<accession>A0A8S5T3T4</accession>
<proteinExistence type="predicted"/>
<protein>
    <submittedName>
        <fullName evidence="2">Uncharacterized protein</fullName>
    </submittedName>
</protein>
<keyword evidence="1" id="KW-1133">Transmembrane helix</keyword>